<gene>
    <name evidence="2" type="ORF">SCF082_LOCUS21991</name>
</gene>
<evidence type="ECO:0000256" key="1">
    <source>
        <dbReference type="SAM" id="MobiDB-lite"/>
    </source>
</evidence>
<dbReference type="EMBL" id="CAXAMM010015747">
    <property type="protein sequence ID" value="CAK9037078.1"/>
    <property type="molecule type" value="Genomic_DNA"/>
</dbReference>
<name>A0ABP0LD48_9DINO</name>
<evidence type="ECO:0000313" key="3">
    <source>
        <dbReference type="Proteomes" id="UP001642464"/>
    </source>
</evidence>
<dbReference type="Proteomes" id="UP001642464">
    <property type="component" value="Unassembled WGS sequence"/>
</dbReference>
<organism evidence="2 3">
    <name type="scientific">Durusdinium trenchii</name>
    <dbReference type="NCBI Taxonomy" id="1381693"/>
    <lineage>
        <taxon>Eukaryota</taxon>
        <taxon>Sar</taxon>
        <taxon>Alveolata</taxon>
        <taxon>Dinophyceae</taxon>
        <taxon>Suessiales</taxon>
        <taxon>Symbiodiniaceae</taxon>
        <taxon>Durusdinium</taxon>
    </lineage>
</organism>
<proteinExistence type="predicted"/>
<reference evidence="2 3" key="1">
    <citation type="submission" date="2024-02" db="EMBL/GenBank/DDBJ databases">
        <authorList>
            <person name="Chen Y."/>
            <person name="Shah S."/>
            <person name="Dougan E. K."/>
            <person name="Thang M."/>
            <person name="Chan C."/>
        </authorList>
    </citation>
    <scope>NUCLEOTIDE SEQUENCE [LARGE SCALE GENOMIC DNA]</scope>
</reference>
<comment type="caution">
    <text evidence="2">The sequence shown here is derived from an EMBL/GenBank/DDBJ whole genome shotgun (WGS) entry which is preliminary data.</text>
</comment>
<feature type="non-terminal residue" evidence="2">
    <location>
        <position position="136"/>
    </location>
</feature>
<feature type="region of interest" description="Disordered" evidence="1">
    <location>
        <begin position="81"/>
        <end position="116"/>
    </location>
</feature>
<protein>
    <submittedName>
        <fullName evidence="2">Uncharacterized protein</fullName>
    </submittedName>
</protein>
<accession>A0ABP0LD48</accession>
<feature type="non-terminal residue" evidence="2">
    <location>
        <position position="1"/>
    </location>
</feature>
<sequence>AGEADAVKEAEPVADTSIVDFLEKQTEEGRGKALSETLTRPGLVCSAPPKYVQREPKTELAASGDAGAIVALAGPGLARPPPIPGVPSARPASKASGHWAWGGSTGGVAFVPPKRPPPLNTVQAQAGAAAATLLVR</sequence>
<evidence type="ECO:0000313" key="2">
    <source>
        <dbReference type="EMBL" id="CAK9037078.1"/>
    </source>
</evidence>
<keyword evidence="3" id="KW-1185">Reference proteome</keyword>